<dbReference type="AlphaFoldDB" id="C8NCB6"/>
<organism evidence="1 2">
    <name type="scientific">Cardiobacterium hominis (strain ATCC 15826 / DSM 8339 / NCTC 10426 / 6573)</name>
    <dbReference type="NCBI Taxonomy" id="638300"/>
    <lineage>
        <taxon>Bacteria</taxon>
        <taxon>Pseudomonadati</taxon>
        <taxon>Pseudomonadota</taxon>
        <taxon>Gammaproteobacteria</taxon>
        <taxon>Cardiobacteriales</taxon>
        <taxon>Cardiobacteriaceae</taxon>
        <taxon>Cardiobacterium</taxon>
    </lineage>
</organism>
<sequence>MTPAQKAAVAAILNTDLSTLDSDRLIELCVIYRAAPDALDTFPAALKAELERRYSSEVIASEDVNFGVLQHMSNQFQSAIPYFHLKLLEMTGTINRDIWFTDNEALFRASIDNAEVAAWLAGQPDILNKCLGNRLALGYIAQSVTAATAILTREEALALWKNAPALWDIWPQHRTGMAVVAKSAELTQYIIDTPAALAAVVASDNAMQPLIASATARRVWVDSEVAMTAVAASQTAMTAVAASQTTMTAVAASQTAMTAVAASQTAMTAVAASQTAMTAVVGSEVAMRAVAGSEVAMRAVAGDEKFMRIVIASSVAMAAIAASETGKRILIAENQILQSHKDALYSMVKQHWTNARSIRLIDGQGGVRYESGNSALAEPNNALIFVCLGSFSTAFQYGRHQLEHPDGSVAALGGYRNQPSTMQAVDGVSFAGAKIKQTVQIGGSYAEVWIPKV</sequence>
<dbReference type="RefSeq" id="WP_004142376.1">
    <property type="nucleotide sequence ID" value="NZ_GG694027.1"/>
</dbReference>
<dbReference type="GeneID" id="84789969"/>
<proteinExistence type="predicted"/>
<accession>C8NCB6</accession>
<dbReference type="HOGENOM" id="CLU_701484_0_0_6"/>
<protein>
    <submittedName>
        <fullName evidence="1">Uncharacterized protein</fullName>
    </submittedName>
</protein>
<dbReference type="EMBL" id="ACKY01000114">
    <property type="protein sequence ID" value="EEV87750.1"/>
    <property type="molecule type" value="Genomic_DNA"/>
</dbReference>
<gene>
    <name evidence="1" type="ORF">HMPREF0198_2144</name>
</gene>
<evidence type="ECO:0000313" key="2">
    <source>
        <dbReference type="Proteomes" id="UP000004870"/>
    </source>
</evidence>
<keyword evidence="2" id="KW-1185">Reference proteome</keyword>
<dbReference type="Proteomes" id="UP000004870">
    <property type="component" value="Unassembled WGS sequence"/>
</dbReference>
<reference evidence="1 2" key="1">
    <citation type="submission" date="2009-08" db="EMBL/GenBank/DDBJ databases">
        <authorList>
            <person name="Qin X."/>
            <person name="Bachman B."/>
            <person name="Battles P."/>
            <person name="Bell A."/>
            <person name="Bess C."/>
            <person name="Bickham C."/>
            <person name="Chaboub L."/>
            <person name="Chen D."/>
            <person name="Coyle M."/>
            <person name="Deiros D.R."/>
            <person name="Dinh H."/>
            <person name="Forbes L."/>
            <person name="Fowler G."/>
            <person name="Francisco L."/>
            <person name="Fu Q."/>
            <person name="Gubbala S."/>
            <person name="Hale W."/>
            <person name="Han Y."/>
            <person name="Hemphill L."/>
            <person name="Highlander S.K."/>
            <person name="Hirani K."/>
            <person name="Hogues M."/>
            <person name="Jackson L."/>
            <person name="Jakkamsetti A."/>
            <person name="Javaid M."/>
            <person name="Jiang H."/>
            <person name="Korchina V."/>
            <person name="Kovar C."/>
            <person name="Lara F."/>
            <person name="Lee S."/>
            <person name="Mata R."/>
            <person name="Mathew T."/>
            <person name="Moen C."/>
            <person name="Morales K."/>
            <person name="Munidasa M."/>
            <person name="Nazareth L."/>
            <person name="Ngo R."/>
            <person name="Nguyen L."/>
            <person name="Okwuonu G."/>
            <person name="Ongeri F."/>
            <person name="Patil S."/>
            <person name="Petrosino J."/>
            <person name="Pham C."/>
            <person name="Pham P."/>
            <person name="Pu L.-L."/>
            <person name="Puazo M."/>
            <person name="Raj R."/>
            <person name="Reid J."/>
            <person name="Rouhana J."/>
            <person name="Saada N."/>
            <person name="Shang Y."/>
            <person name="Simmons D."/>
            <person name="Thornton R."/>
            <person name="Warren J."/>
            <person name="Weissenberger G."/>
            <person name="Zhang J."/>
            <person name="Zhang L."/>
            <person name="Zhou C."/>
            <person name="Zhu D."/>
            <person name="Muzny D."/>
            <person name="Worley K."/>
            <person name="Gibbs R."/>
        </authorList>
    </citation>
    <scope>NUCLEOTIDE SEQUENCE [LARGE SCALE GENOMIC DNA]</scope>
    <source>
        <strain evidence="2">ATCC 15826 / DSM 8339 / NCTC 10426 / 6573</strain>
    </source>
</reference>
<comment type="caution">
    <text evidence="1">The sequence shown here is derived from an EMBL/GenBank/DDBJ whole genome shotgun (WGS) entry which is preliminary data.</text>
</comment>
<evidence type="ECO:0000313" key="1">
    <source>
        <dbReference type="EMBL" id="EEV87750.1"/>
    </source>
</evidence>
<name>C8NCB6_CARH6</name>
<dbReference type="OrthoDB" id="7098966at2"/>